<feature type="region of interest" description="Disordered" evidence="1">
    <location>
        <begin position="1"/>
        <end position="82"/>
    </location>
</feature>
<dbReference type="EMBL" id="LIAE01010480">
    <property type="protein sequence ID" value="PAV60180.1"/>
    <property type="molecule type" value="Genomic_DNA"/>
</dbReference>
<evidence type="ECO:0000313" key="2">
    <source>
        <dbReference type="EMBL" id="PAV60180.1"/>
    </source>
</evidence>
<organism evidence="2 3">
    <name type="scientific">Diploscapter pachys</name>
    <dbReference type="NCBI Taxonomy" id="2018661"/>
    <lineage>
        <taxon>Eukaryota</taxon>
        <taxon>Metazoa</taxon>
        <taxon>Ecdysozoa</taxon>
        <taxon>Nematoda</taxon>
        <taxon>Chromadorea</taxon>
        <taxon>Rhabditida</taxon>
        <taxon>Rhabditina</taxon>
        <taxon>Rhabditomorpha</taxon>
        <taxon>Rhabditoidea</taxon>
        <taxon>Rhabditidae</taxon>
        <taxon>Diploscapter</taxon>
    </lineage>
</organism>
<keyword evidence="3" id="KW-1185">Reference proteome</keyword>
<gene>
    <name evidence="2" type="ORF">WR25_18519</name>
</gene>
<feature type="compositionally biased region" description="Basic and acidic residues" evidence="1">
    <location>
        <begin position="66"/>
        <end position="82"/>
    </location>
</feature>
<evidence type="ECO:0000256" key="1">
    <source>
        <dbReference type="SAM" id="MobiDB-lite"/>
    </source>
</evidence>
<comment type="caution">
    <text evidence="2">The sequence shown here is derived from an EMBL/GenBank/DDBJ whole genome shotgun (WGS) entry which is preliminary data.</text>
</comment>
<evidence type="ECO:0000313" key="3">
    <source>
        <dbReference type="Proteomes" id="UP000218231"/>
    </source>
</evidence>
<feature type="compositionally biased region" description="Basic residues" evidence="1">
    <location>
        <begin position="8"/>
        <end position="36"/>
    </location>
</feature>
<accession>A0A2A2JEL4</accession>
<sequence>MTHGGFSGHHHSGGFSHHHHHHHHNGGHHHRHHHHNTGGGSTTITWYNFMFPSTWRSKSPKRPKVTKNDEEDKKKKQNVELKTQKATNETAKVVREFQQPAPPSYEEAMKNVNKVERL</sequence>
<proteinExistence type="predicted"/>
<reference evidence="2 3" key="1">
    <citation type="journal article" date="2017" name="Curr. Biol.">
        <title>Genome architecture and evolution of a unichromosomal asexual nematode.</title>
        <authorList>
            <person name="Fradin H."/>
            <person name="Zegar C."/>
            <person name="Gutwein M."/>
            <person name="Lucas J."/>
            <person name="Kovtun M."/>
            <person name="Corcoran D."/>
            <person name="Baugh L.R."/>
            <person name="Kiontke K."/>
            <person name="Gunsalus K."/>
            <person name="Fitch D.H."/>
            <person name="Piano F."/>
        </authorList>
    </citation>
    <scope>NUCLEOTIDE SEQUENCE [LARGE SCALE GENOMIC DNA]</scope>
    <source>
        <strain evidence="2">PF1309</strain>
    </source>
</reference>
<name>A0A2A2JEL4_9BILA</name>
<dbReference type="Proteomes" id="UP000218231">
    <property type="component" value="Unassembled WGS sequence"/>
</dbReference>
<protein>
    <submittedName>
        <fullName evidence="2">Uncharacterized protein</fullName>
    </submittedName>
</protein>
<dbReference type="AlphaFoldDB" id="A0A2A2JEL4"/>